<accession>A0AAF0ETL8</accession>
<dbReference type="InterPro" id="IPR050613">
    <property type="entry name" value="Sec_Metabolite_Reg"/>
</dbReference>
<evidence type="ECO:0000256" key="3">
    <source>
        <dbReference type="SAM" id="MobiDB-lite"/>
    </source>
</evidence>
<dbReference type="GO" id="GO:0005634">
    <property type="term" value="C:nucleus"/>
    <property type="evidence" value="ECO:0007669"/>
    <property type="project" value="UniProtKB-SubCell"/>
</dbReference>
<dbReference type="AlphaFoldDB" id="A0AAF0ETL8"/>
<dbReference type="Proteomes" id="UP001219933">
    <property type="component" value="Chromosome 5"/>
</dbReference>
<evidence type="ECO:0000313" key="6">
    <source>
        <dbReference type="Proteomes" id="UP001219933"/>
    </source>
</evidence>
<dbReference type="InterPro" id="IPR001138">
    <property type="entry name" value="Zn2Cys6_DnaBD"/>
</dbReference>
<dbReference type="PANTHER" id="PTHR31001">
    <property type="entry name" value="UNCHARACTERIZED TRANSCRIPTIONAL REGULATORY PROTEIN"/>
    <property type="match status" value="1"/>
</dbReference>
<feature type="domain" description="Zn(2)-C6 fungal-type" evidence="4">
    <location>
        <begin position="20"/>
        <end position="51"/>
    </location>
</feature>
<keyword evidence="2" id="KW-0539">Nucleus</keyword>
<dbReference type="SMART" id="SM00066">
    <property type="entry name" value="GAL4"/>
    <property type="match status" value="1"/>
</dbReference>
<dbReference type="CDD" id="cd00067">
    <property type="entry name" value="GAL4"/>
    <property type="match status" value="1"/>
</dbReference>
<dbReference type="PROSITE" id="PS50048">
    <property type="entry name" value="ZN2_CY6_FUNGAL_2"/>
    <property type="match status" value="1"/>
</dbReference>
<feature type="compositionally biased region" description="Polar residues" evidence="3">
    <location>
        <begin position="140"/>
        <end position="150"/>
    </location>
</feature>
<feature type="region of interest" description="Disordered" evidence="3">
    <location>
        <begin position="140"/>
        <end position="167"/>
    </location>
</feature>
<dbReference type="PANTHER" id="PTHR31001:SF89">
    <property type="entry name" value="ZN(2)-C6 FUNGAL-TYPE DOMAIN-CONTAINING PROTEIN"/>
    <property type="match status" value="1"/>
</dbReference>
<protein>
    <recommendedName>
        <fullName evidence="4">Zn(2)-C6 fungal-type domain-containing protein</fullName>
    </recommendedName>
</protein>
<evidence type="ECO:0000256" key="2">
    <source>
        <dbReference type="ARBA" id="ARBA00023242"/>
    </source>
</evidence>
<name>A0AAF0ETL8_9BASI</name>
<dbReference type="GO" id="GO:0000981">
    <property type="term" value="F:DNA-binding transcription factor activity, RNA polymerase II-specific"/>
    <property type="evidence" value="ECO:0007669"/>
    <property type="project" value="InterPro"/>
</dbReference>
<dbReference type="Gene3D" id="4.10.240.10">
    <property type="entry name" value="Zn(2)-C6 fungal-type DNA-binding domain"/>
    <property type="match status" value="1"/>
</dbReference>
<dbReference type="SUPFAM" id="SSF57701">
    <property type="entry name" value="Zn2/Cys6 DNA-binding domain"/>
    <property type="match status" value="1"/>
</dbReference>
<dbReference type="Pfam" id="PF00172">
    <property type="entry name" value="Zn_clus"/>
    <property type="match status" value="1"/>
</dbReference>
<dbReference type="EMBL" id="CP119881">
    <property type="protein sequence ID" value="WFD36636.1"/>
    <property type="molecule type" value="Genomic_DNA"/>
</dbReference>
<proteinExistence type="predicted"/>
<evidence type="ECO:0000256" key="1">
    <source>
        <dbReference type="ARBA" id="ARBA00004123"/>
    </source>
</evidence>
<dbReference type="GO" id="GO:0008270">
    <property type="term" value="F:zinc ion binding"/>
    <property type="evidence" value="ECO:0007669"/>
    <property type="project" value="InterPro"/>
</dbReference>
<organism evidence="5 6">
    <name type="scientific">Malassezia cuniculi</name>
    <dbReference type="NCBI Taxonomy" id="948313"/>
    <lineage>
        <taxon>Eukaryota</taxon>
        <taxon>Fungi</taxon>
        <taxon>Dikarya</taxon>
        <taxon>Basidiomycota</taxon>
        <taxon>Ustilaginomycotina</taxon>
        <taxon>Malasseziomycetes</taxon>
        <taxon>Malasseziales</taxon>
        <taxon>Malasseziaceae</taxon>
        <taxon>Malassezia</taxon>
    </lineage>
</organism>
<dbReference type="InterPro" id="IPR036864">
    <property type="entry name" value="Zn2-C6_fun-type_DNA-bd_sf"/>
</dbReference>
<evidence type="ECO:0000313" key="5">
    <source>
        <dbReference type="EMBL" id="WFD36636.1"/>
    </source>
</evidence>
<evidence type="ECO:0000259" key="4">
    <source>
        <dbReference type="PROSITE" id="PS50048"/>
    </source>
</evidence>
<comment type="subcellular location">
    <subcellularLocation>
        <location evidence="1">Nucleus</location>
    </subcellularLocation>
</comment>
<sequence>MAAQTEGPPPGAKRIRQPLNCVSCRERKIRCDRSVPCSQCIRRGIADTCFIENRRGMSARRAKSKEPATEVSDIRARLDHVERMLGQQEKHEGHASVLGDVPEVPVLVHGAKTPAPVRQCEGNEEEAIARLEELALNGSTADYSRGSSGSPEDEPEAQPAEPRDLPGLLSSVDTGLLNIGTETPLGWGLGWAFGAALQEDEESRPSVDHLMKYCTTAPDRHRVLGIIVGSLPPKHIANRLLSVFDHRLKSLVYNVIHVPLLRAELDVFYGLSHKEKVQKLDAGDTGWLGIVLMVFVLSAQFMPADAASDPEFARHVSTKHIHLWLSATRSVLVLSDLLATKRVSVIQTVILLAFQSGHSSRTALVRIAIANAQALGIHRLGDKAHALKPDDPPEKVVNREIAIRVWWALIMFDWRVPLSDRTPYSVSPRQFNTPLPRNSNDEELLMRPLPAERPREQYSDVSFFLANIEHIKVVFEIKEKLNDLAMQQAMDDIPRKMPYDQVISYNKRLRQVVQESSHVFGLASLHHPSEVVEVQRWLLHLGLFNSLLYLHRPHIVCKRARFCCVELARSILSMKRDIRAHNELSRMLSLAILQTFPATLLLCLDMLQVPQHEPQRSTLRKEIIESLDELRTAELRQHGSKRVARIVEMLLAKEEAQWAVIQHQNGLLRPLPRNLIKTLECVAKSTNSPDFEWSSAVTAEDLAFHPEKEASTGLPVGYVPLEAPDPTDTFNYDIDSILNSLGKVTSINSSPVSSYTNTQLSPHSLSSQHTPPSIATTPHSQTSQGFSMTSNIPQVQMPGAFANGMQQVPVPSKEEVLSMPIIDQRMDVEMSQKNNDLWDWFLNQGALAENAQTPLDFSHSMFGNSTQIQAPMQTMPEPTSFPHQYPLYDTQTLNIQGDMKNGQEYSNMFGML</sequence>
<feature type="region of interest" description="Disordered" evidence="3">
    <location>
        <begin position="752"/>
        <end position="791"/>
    </location>
</feature>
<reference evidence="5" key="1">
    <citation type="submission" date="2023-03" db="EMBL/GenBank/DDBJ databases">
        <title>Mating type loci evolution in Malassezia.</title>
        <authorList>
            <person name="Coelho M.A."/>
        </authorList>
    </citation>
    <scope>NUCLEOTIDE SEQUENCE</scope>
    <source>
        <strain evidence="5">CBS 11721</strain>
    </source>
</reference>
<keyword evidence="6" id="KW-1185">Reference proteome</keyword>
<gene>
    <name evidence="5" type="ORF">MCUN1_003523</name>
</gene>
<dbReference type="CDD" id="cd12148">
    <property type="entry name" value="fungal_TF_MHR"/>
    <property type="match status" value="1"/>
</dbReference>